<dbReference type="AlphaFoldDB" id="A0A2T7NE07"/>
<dbReference type="GO" id="GO:0009968">
    <property type="term" value="P:negative regulation of signal transduction"/>
    <property type="evidence" value="ECO:0007669"/>
    <property type="project" value="UniProtKB-KW"/>
</dbReference>
<comment type="caution">
    <text evidence="4">The sequence shown here is derived from an EMBL/GenBank/DDBJ whole genome shotgun (WGS) entry which is preliminary data.</text>
</comment>
<protein>
    <submittedName>
        <fullName evidence="4">Uncharacterized protein</fullName>
    </submittedName>
</protein>
<evidence type="ECO:0000313" key="5">
    <source>
        <dbReference type="Proteomes" id="UP000245119"/>
    </source>
</evidence>
<dbReference type="EMBL" id="PZQS01000013">
    <property type="protein sequence ID" value="PVD19399.1"/>
    <property type="molecule type" value="Genomic_DNA"/>
</dbReference>
<evidence type="ECO:0000256" key="1">
    <source>
        <dbReference type="ARBA" id="ARBA00007457"/>
    </source>
</evidence>
<comment type="similarity">
    <text evidence="1">Belongs to the RGS7BP/RGS9BP family.</text>
</comment>
<dbReference type="InterPro" id="IPR026512">
    <property type="entry name" value="RGS7BP/RGS9BP"/>
</dbReference>
<dbReference type="OrthoDB" id="6358515at2759"/>
<sequence length="233" mass="25802">MCSHANGVRPATLNLSTEMHPGSDGDSGGGSASSGESLPHDGVVPMLAYALSKEIALFCNLSMGLGGVSDSDRLRDELRQSRDRACALAHENKIILLPLLKSTRKSSDTRGELERLYRLYSACLEFFEIQLLKVRSLLALFPLHTETCLFINTGIADPLSILSRATTCASKDSPFRRRRSSDDQKFVTKEKDELERIKKEAANIQEILYNVSSTVDIPPWEIIETTKQSEEIT</sequence>
<organism evidence="4 5">
    <name type="scientific">Pomacea canaliculata</name>
    <name type="common">Golden apple snail</name>
    <dbReference type="NCBI Taxonomy" id="400727"/>
    <lineage>
        <taxon>Eukaryota</taxon>
        <taxon>Metazoa</taxon>
        <taxon>Spiralia</taxon>
        <taxon>Lophotrochozoa</taxon>
        <taxon>Mollusca</taxon>
        <taxon>Gastropoda</taxon>
        <taxon>Caenogastropoda</taxon>
        <taxon>Architaenioglossa</taxon>
        <taxon>Ampullarioidea</taxon>
        <taxon>Ampullariidae</taxon>
        <taxon>Pomacea</taxon>
    </lineage>
</organism>
<gene>
    <name evidence="4" type="ORF">C0Q70_19887</name>
</gene>
<evidence type="ECO:0000256" key="2">
    <source>
        <dbReference type="ARBA" id="ARBA00022700"/>
    </source>
</evidence>
<evidence type="ECO:0000256" key="3">
    <source>
        <dbReference type="SAM" id="MobiDB-lite"/>
    </source>
</evidence>
<evidence type="ECO:0000313" key="4">
    <source>
        <dbReference type="EMBL" id="PVD19399.1"/>
    </source>
</evidence>
<dbReference type="Proteomes" id="UP000245119">
    <property type="component" value="Linkage Group LG13"/>
</dbReference>
<proteinExistence type="inferred from homology"/>
<dbReference type="PANTHER" id="PTHR21029">
    <property type="entry name" value="R-SEVEN BINDING PROTEIN (R7BP) HOMOLOG"/>
    <property type="match status" value="1"/>
</dbReference>
<reference evidence="4 5" key="1">
    <citation type="submission" date="2018-04" db="EMBL/GenBank/DDBJ databases">
        <title>The genome of golden apple snail Pomacea canaliculata provides insight into stress tolerance and invasive adaptation.</title>
        <authorList>
            <person name="Liu C."/>
            <person name="Liu B."/>
            <person name="Ren Y."/>
            <person name="Zhang Y."/>
            <person name="Wang H."/>
            <person name="Li S."/>
            <person name="Jiang F."/>
            <person name="Yin L."/>
            <person name="Zhang G."/>
            <person name="Qian W."/>
            <person name="Fan W."/>
        </authorList>
    </citation>
    <scope>NUCLEOTIDE SEQUENCE [LARGE SCALE GENOMIC DNA]</scope>
    <source>
        <strain evidence="4">SZHN2017</strain>
        <tissue evidence="4">Muscle</tissue>
    </source>
</reference>
<keyword evidence="5" id="KW-1185">Reference proteome</keyword>
<keyword evidence="2" id="KW-0734">Signal transduction inhibitor</keyword>
<accession>A0A2T7NE07</accession>
<feature type="region of interest" description="Disordered" evidence="3">
    <location>
        <begin position="13"/>
        <end position="36"/>
    </location>
</feature>
<name>A0A2T7NE07_POMCA</name>
<dbReference type="STRING" id="400727.A0A2T7NE07"/>